<comment type="subcellular location">
    <subcellularLocation>
        <location evidence="1">Membrane</location>
        <topology evidence="1">Multi-pass membrane protein</topology>
    </subcellularLocation>
</comment>
<accession>A0A2P2JTX8</accession>
<organism evidence="8">
    <name type="scientific">Rhizophora mucronata</name>
    <name type="common">Asiatic mangrove</name>
    <dbReference type="NCBI Taxonomy" id="61149"/>
    <lineage>
        <taxon>Eukaryota</taxon>
        <taxon>Viridiplantae</taxon>
        <taxon>Streptophyta</taxon>
        <taxon>Embryophyta</taxon>
        <taxon>Tracheophyta</taxon>
        <taxon>Spermatophyta</taxon>
        <taxon>Magnoliopsida</taxon>
        <taxon>eudicotyledons</taxon>
        <taxon>Gunneridae</taxon>
        <taxon>Pentapetalae</taxon>
        <taxon>rosids</taxon>
        <taxon>fabids</taxon>
        <taxon>Malpighiales</taxon>
        <taxon>Rhizophoraceae</taxon>
        <taxon>Rhizophora</taxon>
    </lineage>
</organism>
<reference evidence="8" key="1">
    <citation type="submission" date="2018-02" db="EMBL/GenBank/DDBJ databases">
        <title>Rhizophora mucronata_Transcriptome.</title>
        <authorList>
            <person name="Meera S.P."/>
            <person name="Sreeshan A."/>
            <person name="Augustine A."/>
        </authorList>
    </citation>
    <scope>NUCLEOTIDE SEQUENCE</scope>
    <source>
        <tissue evidence="8">Leaf</tissue>
    </source>
</reference>
<dbReference type="Gene3D" id="1.20.120.1630">
    <property type="match status" value="1"/>
</dbReference>
<dbReference type="InterPro" id="IPR001104">
    <property type="entry name" value="3-oxo-5_a-steroid_4-DH_C"/>
</dbReference>
<feature type="transmembrane region" description="Helical" evidence="6">
    <location>
        <begin position="163"/>
        <end position="192"/>
    </location>
</feature>
<protein>
    <recommendedName>
        <fullName evidence="7">3-oxo-5-alpha-steroid 4-dehydrogenase C-terminal domain-containing protein</fullName>
    </recommendedName>
</protein>
<evidence type="ECO:0000256" key="6">
    <source>
        <dbReference type="SAM" id="Phobius"/>
    </source>
</evidence>
<evidence type="ECO:0000256" key="5">
    <source>
        <dbReference type="ARBA" id="ARBA00023136"/>
    </source>
</evidence>
<feature type="transmembrane region" description="Helical" evidence="6">
    <location>
        <begin position="6"/>
        <end position="27"/>
    </location>
</feature>
<dbReference type="UniPathway" id="UPA00378"/>
<dbReference type="PANTHER" id="PTHR14624">
    <property type="entry name" value="DFG10 PROTEIN"/>
    <property type="match status" value="1"/>
</dbReference>
<dbReference type="GO" id="GO:0016020">
    <property type="term" value="C:membrane"/>
    <property type="evidence" value="ECO:0007669"/>
    <property type="project" value="UniProtKB-SubCell"/>
</dbReference>
<feature type="transmembrane region" description="Helical" evidence="6">
    <location>
        <begin position="123"/>
        <end position="142"/>
    </location>
</feature>
<feature type="transmembrane region" description="Helical" evidence="6">
    <location>
        <begin position="227"/>
        <end position="248"/>
    </location>
</feature>
<evidence type="ECO:0000259" key="7">
    <source>
        <dbReference type="Pfam" id="PF02544"/>
    </source>
</evidence>
<dbReference type="GO" id="GO:0016095">
    <property type="term" value="P:polyprenol catabolic process"/>
    <property type="evidence" value="ECO:0007669"/>
    <property type="project" value="TreeGrafter"/>
</dbReference>
<dbReference type="PANTHER" id="PTHR14624:SF2">
    <property type="entry name" value="POLYPRENOL REDUCTASE"/>
    <property type="match status" value="1"/>
</dbReference>
<dbReference type="InterPro" id="IPR039698">
    <property type="entry name" value="Dfg10/SRD5A3"/>
</dbReference>
<dbReference type="GO" id="GO:0006488">
    <property type="term" value="P:dolichol-linked oligosaccharide biosynthetic process"/>
    <property type="evidence" value="ECO:0007669"/>
    <property type="project" value="InterPro"/>
</dbReference>
<keyword evidence="3 6" id="KW-0812">Transmembrane</keyword>
<dbReference type="AlphaFoldDB" id="A0A2P2JTX8"/>
<proteinExistence type="predicted"/>
<dbReference type="EMBL" id="GGEC01016453">
    <property type="protein sequence ID" value="MBW96936.1"/>
    <property type="molecule type" value="Transcribed_RNA"/>
</dbReference>
<dbReference type="GO" id="GO:0003865">
    <property type="term" value="F:3-oxo-5-alpha-steroid 4-dehydrogenase activity"/>
    <property type="evidence" value="ECO:0007669"/>
    <property type="project" value="TreeGrafter"/>
</dbReference>
<feature type="transmembrane region" description="Helical" evidence="6">
    <location>
        <begin position="61"/>
        <end position="84"/>
    </location>
</feature>
<comment type="pathway">
    <text evidence="2">Protein modification; protein glycosylation.</text>
</comment>
<evidence type="ECO:0000256" key="3">
    <source>
        <dbReference type="ARBA" id="ARBA00022692"/>
    </source>
</evidence>
<evidence type="ECO:0000256" key="2">
    <source>
        <dbReference type="ARBA" id="ARBA00004922"/>
    </source>
</evidence>
<evidence type="ECO:0000256" key="1">
    <source>
        <dbReference type="ARBA" id="ARBA00004141"/>
    </source>
</evidence>
<keyword evidence="5 6" id="KW-0472">Membrane</keyword>
<feature type="domain" description="3-oxo-5-alpha-steroid 4-dehydrogenase C-terminal" evidence="7">
    <location>
        <begin position="209"/>
        <end position="339"/>
    </location>
</feature>
<dbReference type="GO" id="GO:0005783">
    <property type="term" value="C:endoplasmic reticulum"/>
    <property type="evidence" value="ECO:0007669"/>
    <property type="project" value="TreeGrafter"/>
</dbReference>
<dbReference type="Pfam" id="PF02544">
    <property type="entry name" value="Steroid_dh"/>
    <property type="match status" value="1"/>
</dbReference>
<dbReference type="PROSITE" id="PS50244">
    <property type="entry name" value="S5A_REDUCTASE"/>
    <property type="match status" value="1"/>
</dbReference>
<evidence type="ECO:0000313" key="8">
    <source>
        <dbReference type="EMBL" id="MBW96936.1"/>
    </source>
</evidence>
<sequence length="339" mass="39219">MEMRLAWLLGAAWVAGTLPILVASLPFSCLNDFHQFLLGFAKRGKIMQPSFNSKFIIPQRFFLHFYVLGVVWTTFLLVLTWHYAYNMAPSGSDSSDYSTIASHLIEGSDMFSLHKSHLPAAKHLYKVWLAVFLLLLMELHVLRRLYETVYVFKYSSSARMHIFGYLTGLFFYTAAPLCLCHFCALDALSFAADQAMQLSTRNQENFPSINFNWQTYVKPITKLRWCYWAGAAVFTWGWLHQYICHAILGSLRENKEKTDEYVIPHGDWFELVSCPHYLAEMVIYVGLLIASGGSDIIMWLLLLFVVANLTFAAAETQRWCLRKFEDYPQNRWTVVPFVY</sequence>
<name>A0A2P2JTX8_RHIMU</name>
<keyword evidence="4 6" id="KW-1133">Transmembrane helix</keyword>
<evidence type="ECO:0000256" key="4">
    <source>
        <dbReference type="ARBA" id="ARBA00022989"/>
    </source>
</evidence>